<evidence type="ECO:0000313" key="2">
    <source>
        <dbReference type="EMBL" id="KFI56230.1"/>
    </source>
</evidence>
<keyword evidence="1" id="KW-0472">Membrane</keyword>
<evidence type="ECO:0000256" key="1">
    <source>
        <dbReference type="SAM" id="Phobius"/>
    </source>
</evidence>
<protein>
    <recommendedName>
        <fullName evidence="4">ABC transporter permease</fullName>
    </recommendedName>
</protein>
<comment type="caution">
    <text evidence="2">The sequence shown here is derived from an EMBL/GenBank/DDBJ whole genome shotgun (WGS) entry which is preliminary data.</text>
</comment>
<dbReference type="AlphaFoldDB" id="A0A087ABT0"/>
<proteinExistence type="predicted"/>
<dbReference type="EMBL" id="JGYS01000003">
    <property type="protein sequence ID" value="KFI56230.1"/>
    <property type="molecule type" value="Genomic_DNA"/>
</dbReference>
<dbReference type="eggNOG" id="ENOG502ZKEG">
    <property type="taxonomic scope" value="Bacteria"/>
</dbReference>
<feature type="transmembrane region" description="Helical" evidence="1">
    <location>
        <begin position="297"/>
        <end position="321"/>
    </location>
</feature>
<accession>A0A087ABT0</accession>
<dbReference type="OrthoDB" id="5179451at2"/>
<sequence>MIHELMTGVRMGLRRWGSILGITLLVVFAGSVFTMTLSDVLTESSVIGGEARLRAADAVTFSPQYLLQSPSKTDPKVADGLQDMLEQGRAYSAIINNIEIDDPGFANGIPTIILMGNVDDVFPRLGLCSHAPCASIGYRVDRAQAPDSVHIAGTDVKVTGTLPASAAIFDPNTAGINLDRYLVIRLDPSSLNRLNDIELEEAVTKTVMFNPSRTRLDEFITGSRDAGLILVPHRLNTEQPQRDKDLIVRALMYLLGLSAFLTLTVIVIIQTLSVTLARERPSMLVRRLYGATAVDEAIRVAGLILSMLLPATVVLACFQLIGEPVATASRTMIAVILVMAIPIWTTAARRATTHIQ</sequence>
<feature type="transmembrane region" description="Helical" evidence="1">
    <location>
        <begin position="327"/>
        <end position="347"/>
    </location>
</feature>
<dbReference type="Proteomes" id="UP000029072">
    <property type="component" value="Unassembled WGS sequence"/>
</dbReference>
<dbReference type="STRING" id="1437609.BCAL_0602"/>
<feature type="transmembrane region" description="Helical" evidence="1">
    <location>
        <begin position="250"/>
        <end position="276"/>
    </location>
</feature>
<organism evidence="2 3">
    <name type="scientific">Bifidobacterium callitrichos DSM 23973</name>
    <dbReference type="NCBI Taxonomy" id="1437609"/>
    <lineage>
        <taxon>Bacteria</taxon>
        <taxon>Bacillati</taxon>
        <taxon>Actinomycetota</taxon>
        <taxon>Actinomycetes</taxon>
        <taxon>Bifidobacteriales</taxon>
        <taxon>Bifidobacteriaceae</taxon>
        <taxon>Bifidobacterium</taxon>
    </lineage>
</organism>
<name>A0A087ABT0_9BIFI</name>
<evidence type="ECO:0008006" key="4">
    <source>
        <dbReference type="Google" id="ProtNLM"/>
    </source>
</evidence>
<keyword evidence="1" id="KW-1133">Transmembrane helix</keyword>
<keyword evidence="1" id="KW-0812">Transmembrane</keyword>
<dbReference type="RefSeq" id="WP_043164763.1">
    <property type="nucleotide sequence ID" value="NZ_JDUV01000004.1"/>
</dbReference>
<reference evidence="2 3" key="1">
    <citation type="submission" date="2014-03" db="EMBL/GenBank/DDBJ databases">
        <title>Genomics of Bifidobacteria.</title>
        <authorList>
            <person name="Ventura M."/>
            <person name="Milani C."/>
            <person name="Lugli G.A."/>
        </authorList>
    </citation>
    <scope>NUCLEOTIDE SEQUENCE [LARGE SCALE GENOMIC DNA]</scope>
    <source>
        <strain evidence="2 3">DSM 23973</strain>
    </source>
</reference>
<gene>
    <name evidence="2" type="ORF">BCAL_0602</name>
</gene>
<evidence type="ECO:0000313" key="3">
    <source>
        <dbReference type="Proteomes" id="UP000029072"/>
    </source>
</evidence>